<keyword evidence="4" id="KW-1185">Reference proteome</keyword>
<dbReference type="SUPFAM" id="SSF50199">
    <property type="entry name" value="Staphylococcal nuclease"/>
    <property type="match status" value="1"/>
</dbReference>
<reference evidence="3" key="1">
    <citation type="submission" date="2021-08" db="EMBL/GenBank/DDBJ databases">
        <authorList>
            <person name="Zhang H."/>
            <person name="Xu M."/>
            <person name="Yu Z."/>
            <person name="Yang L."/>
            <person name="Cai Y."/>
        </authorList>
    </citation>
    <scope>NUCLEOTIDE SEQUENCE</scope>
    <source>
        <strain evidence="3">CHL1</strain>
    </source>
</reference>
<feature type="signal peptide" evidence="1">
    <location>
        <begin position="1"/>
        <end position="38"/>
    </location>
</feature>
<gene>
    <name evidence="3" type="ORF">K6K41_23165</name>
</gene>
<feature type="domain" description="TNase-like" evidence="2">
    <location>
        <begin position="65"/>
        <end position="139"/>
    </location>
</feature>
<dbReference type="AlphaFoldDB" id="A0A9E6R7D5"/>
<dbReference type="Gene3D" id="2.40.50.90">
    <property type="match status" value="1"/>
</dbReference>
<keyword evidence="1" id="KW-0732">Signal</keyword>
<sequence length="155" mass="17014">MSASRKSTFSPSHRLRFRAGFGKSLTLAAALLASPAFAADLYVVDGDTIYLGREKIRVTSETGPIDAPEIHADGFAPAKCAREIERAKAARRRVVELMASGDWSIDRLGGRDSHNRSLAVVYVEGEDLAAILVREGHARPWPRPFKKNKPDWCAP</sequence>
<dbReference type="InterPro" id="IPR035437">
    <property type="entry name" value="SNase_OB-fold_sf"/>
</dbReference>
<proteinExistence type="predicted"/>
<protein>
    <submittedName>
        <fullName evidence="3">Thermonuclease family protein</fullName>
    </submittedName>
</protein>
<dbReference type="RefSeq" id="WP_261402658.1">
    <property type="nucleotide sequence ID" value="NZ_CP081869.1"/>
</dbReference>
<evidence type="ECO:0000259" key="2">
    <source>
        <dbReference type="Pfam" id="PF00565"/>
    </source>
</evidence>
<name>A0A9E6R7D5_9HYPH</name>
<accession>A0A9E6R7D5</accession>
<dbReference type="InterPro" id="IPR016071">
    <property type="entry name" value="Staphylococal_nuclease_OB-fold"/>
</dbReference>
<dbReference type="KEGG" id="cmet:K6K41_23165"/>
<dbReference type="Pfam" id="PF00565">
    <property type="entry name" value="SNase"/>
    <property type="match status" value="1"/>
</dbReference>
<dbReference type="Proteomes" id="UP000825701">
    <property type="component" value="Chromosome"/>
</dbReference>
<evidence type="ECO:0000256" key="1">
    <source>
        <dbReference type="SAM" id="SignalP"/>
    </source>
</evidence>
<evidence type="ECO:0000313" key="3">
    <source>
        <dbReference type="EMBL" id="QZN99572.1"/>
    </source>
</evidence>
<evidence type="ECO:0000313" key="4">
    <source>
        <dbReference type="Proteomes" id="UP000825701"/>
    </source>
</evidence>
<dbReference type="EMBL" id="CP081869">
    <property type="protein sequence ID" value="QZN99572.1"/>
    <property type="molecule type" value="Genomic_DNA"/>
</dbReference>
<feature type="chain" id="PRO_5038351960" evidence="1">
    <location>
        <begin position="39"/>
        <end position="155"/>
    </location>
</feature>
<organism evidence="3 4">
    <name type="scientific">Chenggangzhangella methanolivorans</name>
    <dbReference type="NCBI Taxonomy" id="1437009"/>
    <lineage>
        <taxon>Bacteria</taxon>
        <taxon>Pseudomonadati</taxon>
        <taxon>Pseudomonadota</taxon>
        <taxon>Alphaproteobacteria</taxon>
        <taxon>Hyphomicrobiales</taxon>
        <taxon>Methylopilaceae</taxon>
        <taxon>Chenggangzhangella</taxon>
    </lineage>
</organism>